<organism evidence="2 3">
    <name type="scientific">Achaetomium macrosporum</name>
    <dbReference type="NCBI Taxonomy" id="79813"/>
    <lineage>
        <taxon>Eukaryota</taxon>
        <taxon>Fungi</taxon>
        <taxon>Dikarya</taxon>
        <taxon>Ascomycota</taxon>
        <taxon>Pezizomycotina</taxon>
        <taxon>Sordariomycetes</taxon>
        <taxon>Sordariomycetidae</taxon>
        <taxon>Sordariales</taxon>
        <taxon>Chaetomiaceae</taxon>
        <taxon>Achaetomium</taxon>
    </lineage>
</organism>
<feature type="compositionally biased region" description="Pro residues" evidence="1">
    <location>
        <begin position="260"/>
        <end position="269"/>
    </location>
</feature>
<evidence type="ECO:0008006" key="4">
    <source>
        <dbReference type="Google" id="ProtNLM"/>
    </source>
</evidence>
<dbReference type="EMBL" id="MU860565">
    <property type="protein sequence ID" value="KAK4233406.1"/>
    <property type="molecule type" value="Genomic_DNA"/>
</dbReference>
<dbReference type="SUPFAM" id="SSF50044">
    <property type="entry name" value="SH3-domain"/>
    <property type="match status" value="1"/>
</dbReference>
<accession>A0AAN7C152</accession>
<evidence type="ECO:0000313" key="2">
    <source>
        <dbReference type="EMBL" id="KAK4233406.1"/>
    </source>
</evidence>
<gene>
    <name evidence="2" type="ORF">C8A03DRAFT_19525</name>
</gene>
<reference evidence="2" key="1">
    <citation type="journal article" date="2023" name="Mol. Phylogenet. Evol.">
        <title>Genome-scale phylogeny and comparative genomics of the fungal order Sordariales.</title>
        <authorList>
            <person name="Hensen N."/>
            <person name="Bonometti L."/>
            <person name="Westerberg I."/>
            <person name="Brannstrom I.O."/>
            <person name="Guillou S."/>
            <person name="Cros-Aarteil S."/>
            <person name="Calhoun S."/>
            <person name="Haridas S."/>
            <person name="Kuo A."/>
            <person name="Mondo S."/>
            <person name="Pangilinan J."/>
            <person name="Riley R."/>
            <person name="LaButti K."/>
            <person name="Andreopoulos B."/>
            <person name="Lipzen A."/>
            <person name="Chen C."/>
            <person name="Yan M."/>
            <person name="Daum C."/>
            <person name="Ng V."/>
            <person name="Clum A."/>
            <person name="Steindorff A."/>
            <person name="Ohm R.A."/>
            <person name="Martin F."/>
            <person name="Silar P."/>
            <person name="Natvig D.O."/>
            <person name="Lalanne C."/>
            <person name="Gautier V."/>
            <person name="Ament-Velasquez S.L."/>
            <person name="Kruys A."/>
            <person name="Hutchinson M.I."/>
            <person name="Powell A.J."/>
            <person name="Barry K."/>
            <person name="Miller A.N."/>
            <person name="Grigoriev I.V."/>
            <person name="Debuchy R."/>
            <person name="Gladieux P."/>
            <person name="Hiltunen Thoren M."/>
            <person name="Johannesson H."/>
        </authorList>
    </citation>
    <scope>NUCLEOTIDE SEQUENCE</scope>
    <source>
        <strain evidence="2">CBS 532.94</strain>
    </source>
</reference>
<feature type="compositionally biased region" description="Pro residues" evidence="1">
    <location>
        <begin position="175"/>
        <end position="186"/>
    </location>
</feature>
<feature type="compositionally biased region" description="Low complexity" evidence="1">
    <location>
        <begin position="163"/>
        <end position="174"/>
    </location>
</feature>
<evidence type="ECO:0000313" key="3">
    <source>
        <dbReference type="Proteomes" id="UP001303760"/>
    </source>
</evidence>
<dbReference type="AlphaFoldDB" id="A0AAN7C152"/>
<proteinExistence type="predicted"/>
<feature type="compositionally biased region" description="Polar residues" evidence="1">
    <location>
        <begin position="313"/>
        <end position="329"/>
    </location>
</feature>
<dbReference type="Proteomes" id="UP001303760">
    <property type="component" value="Unassembled WGS sequence"/>
</dbReference>
<evidence type="ECO:0000256" key="1">
    <source>
        <dbReference type="SAM" id="MobiDB-lite"/>
    </source>
</evidence>
<keyword evidence="3" id="KW-1185">Reference proteome</keyword>
<dbReference type="InterPro" id="IPR036028">
    <property type="entry name" value="SH3-like_dom_sf"/>
</dbReference>
<feature type="compositionally biased region" description="Pro residues" evidence="1">
    <location>
        <begin position="148"/>
        <end position="162"/>
    </location>
</feature>
<comment type="caution">
    <text evidence="2">The sequence shown here is derived from an EMBL/GenBank/DDBJ whole genome shotgun (WGS) entry which is preliminary data.</text>
</comment>
<feature type="region of interest" description="Disordered" evidence="1">
    <location>
        <begin position="148"/>
        <end position="353"/>
    </location>
</feature>
<protein>
    <recommendedName>
        <fullName evidence="4">SH3 domain-containing protein</fullName>
    </recommendedName>
</protein>
<reference evidence="2" key="2">
    <citation type="submission" date="2023-05" db="EMBL/GenBank/DDBJ databases">
        <authorList>
            <consortium name="Lawrence Berkeley National Laboratory"/>
            <person name="Steindorff A."/>
            <person name="Hensen N."/>
            <person name="Bonometti L."/>
            <person name="Westerberg I."/>
            <person name="Brannstrom I.O."/>
            <person name="Guillou S."/>
            <person name="Cros-Aarteil S."/>
            <person name="Calhoun S."/>
            <person name="Haridas S."/>
            <person name="Kuo A."/>
            <person name="Mondo S."/>
            <person name="Pangilinan J."/>
            <person name="Riley R."/>
            <person name="Labutti K."/>
            <person name="Andreopoulos B."/>
            <person name="Lipzen A."/>
            <person name="Chen C."/>
            <person name="Yanf M."/>
            <person name="Daum C."/>
            <person name="Ng V."/>
            <person name="Clum A."/>
            <person name="Ohm R."/>
            <person name="Martin F."/>
            <person name="Silar P."/>
            <person name="Natvig D."/>
            <person name="Lalanne C."/>
            <person name="Gautier V."/>
            <person name="Ament-Velasquez S.L."/>
            <person name="Kruys A."/>
            <person name="Hutchinson M.I."/>
            <person name="Powell A.J."/>
            <person name="Barry K."/>
            <person name="Miller A.N."/>
            <person name="Grigoriev I.V."/>
            <person name="Debuchy R."/>
            <person name="Gladieux P."/>
            <person name="Thoren M.H."/>
            <person name="Johannesson H."/>
        </authorList>
    </citation>
    <scope>NUCLEOTIDE SEQUENCE</scope>
    <source>
        <strain evidence="2">CBS 532.94</strain>
    </source>
</reference>
<feature type="compositionally biased region" description="Polar residues" evidence="1">
    <location>
        <begin position="336"/>
        <end position="345"/>
    </location>
</feature>
<name>A0AAN7C152_9PEZI</name>
<sequence length="861" mass="93079">MAVDIEELIIAPFGEVVDRGKDAVANAETAAEGDDDDETSKRMAKAGKALVREGERALKRLKPLWDDQVEKHGDVFKAAMGKNDEIEDKRRKLEDLLYDFEDYTEIDSFDEARFVQLQAATKSLALLVLETIKRLKLDGVPVSPPPKATAFPPLPPLPPLPPGALLQGAAKSSFRPPPSSKPPSRPPSRGRDAPSGPPEGTEPASRAPRASNAMSNGSTDGRRRRLTPQDLRRRDTLASHASSHYSVDSLPPYPSEEAHPVPPPCPPWESAPLAQHPQPPQERRMSTENLHAAESQHPLPGNRASAGHRAAQRRSSTPSTPEIVSSQSSHGRHANESASPTSTEPSVVDIPNFPSVPLNRTTAWVTDQAAVTASPRLTTRPLPIREAVIPEDQPVHNMTVFPNTPDGGGRTSSLASAPPIPPPPLSLPSAVDLHDAGLMVTEDWKTVISDGANSGSRARSSVLSREADCSIGPKSSLYQMKGFCEGAQAFKQGGHMQGIKKTTGYVAGATTHTGKCISCGYAHQYDELALDVHHDPKANFTTSAVRFRIRFLYKSHLTTDKLTEAYYGCLFCAQAGSVVREGDATVFANSDALFRHLARHPQPLPDVPGVTVLYGKEGFREGDPRLNDFDVHFLEPPDLGGGIPASEAADIARLPVATATKMHVQRYGEKKLARPDGVGEKGMLQFFVGARIVGVEYPVQFGGKWATGWHDGDWGFFPAKSVELEKPRHSEMPPLLTHASANGGVVASVVARWKWEPRDAGDKGWLAFDKGETITHVGWVFKEHWCWSGTNKKGQLGLFPRSHVLFDKVKEETAPRIGSPVAMRPSAAAKTRRGFFGLGKSSGRSEASSISGGSSVVEIVL</sequence>